<evidence type="ECO:0000313" key="7">
    <source>
        <dbReference type="Proteomes" id="UP000004318"/>
    </source>
</evidence>
<keyword evidence="3" id="KW-0732">Signal</keyword>
<dbReference type="Pfam" id="PF18676">
    <property type="entry name" value="MBG_2"/>
    <property type="match status" value="5"/>
</dbReference>
<evidence type="ECO:0000256" key="2">
    <source>
        <dbReference type="ARBA" id="ARBA00022525"/>
    </source>
</evidence>
<evidence type="ECO:0000256" key="4">
    <source>
        <dbReference type="SAM" id="MobiDB-lite"/>
    </source>
</evidence>
<keyword evidence="7" id="KW-1185">Reference proteome</keyword>
<dbReference type="SMART" id="SM00912">
    <property type="entry name" value="Haemagg_act"/>
    <property type="match status" value="1"/>
</dbReference>
<evidence type="ECO:0000256" key="3">
    <source>
        <dbReference type="ARBA" id="ARBA00022729"/>
    </source>
</evidence>
<reference evidence="6 7" key="1">
    <citation type="journal article" date="2010" name="J. Bacteriol.">
        <title>Genome sequences of Oceanicola granulosus HTCC2516(T) and Oceanicola batsensis HTCC2597(TDelta).</title>
        <authorList>
            <person name="Thrash J.C."/>
            <person name="Cho J.C."/>
            <person name="Vergin K.L."/>
            <person name="Giovannoni S.J."/>
        </authorList>
    </citation>
    <scope>NUCLEOTIDE SEQUENCE [LARGE SCALE GENOMIC DNA]</scope>
    <source>
        <strain evidence="7">ATCC BAA-863 / DSM 15984 / KCTC 12145 / HTCC2597</strain>
    </source>
</reference>
<dbReference type="SUPFAM" id="SSF51126">
    <property type="entry name" value="Pectin lyase-like"/>
    <property type="match status" value="1"/>
</dbReference>
<dbReference type="Proteomes" id="UP000004318">
    <property type="component" value="Unassembled WGS sequence"/>
</dbReference>
<feature type="region of interest" description="Disordered" evidence="4">
    <location>
        <begin position="268"/>
        <end position="287"/>
    </location>
</feature>
<evidence type="ECO:0000256" key="1">
    <source>
        <dbReference type="ARBA" id="ARBA00004613"/>
    </source>
</evidence>
<dbReference type="InterPro" id="IPR050909">
    <property type="entry name" value="Bact_Autotransporter_VF"/>
</dbReference>
<evidence type="ECO:0000313" key="6">
    <source>
        <dbReference type="EMBL" id="EAQ03132.1"/>
    </source>
</evidence>
<dbReference type="InterPro" id="IPR012334">
    <property type="entry name" value="Pectin_lyas_fold"/>
</dbReference>
<dbReference type="HOGENOM" id="CLU_242698_0_0_5"/>
<organism evidence="6 7">
    <name type="scientific">Pseudooceanicola batsensis (strain ATCC BAA-863 / DSM 15984 / KCTC 12145 / HTCC2597)</name>
    <name type="common">Oceanicola batsensis</name>
    <dbReference type="NCBI Taxonomy" id="252305"/>
    <lineage>
        <taxon>Bacteria</taxon>
        <taxon>Pseudomonadati</taxon>
        <taxon>Pseudomonadota</taxon>
        <taxon>Alphaproteobacteria</taxon>
        <taxon>Rhodobacterales</taxon>
        <taxon>Paracoccaceae</taxon>
        <taxon>Pseudooceanicola</taxon>
    </lineage>
</organism>
<proteinExistence type="predicted"/>
<dbReference type="eggNOG" id="COG5295">
    <property type="taxonomic scope" value="Bacteria"/>
</dbReference>
<dbReference type="InterPro" id="IPR008638">
    <property type="entry name" value="FhaB/CdiA-like_TPS"/>
</dbReference>
<feature type="compositionally biased region" description="Gly residues" evidence="4">
    <location>
        <begin position="1423"/>
        <end position="1442"/>
    </location>
</feature>
<dbReference type="InterPro" id="IPR011050">
    <property type="entry name" value="Pectin_lyase_fold/virulence"/>
</dbReference>
<dbReference type="STRING" id="252305.OB2597_13348"/>
<feature type="domain" description="Filamentous haemagglutinin FhaB/tRNA nuclease CdiA-like TPS" evidence="5">
    <location>
        <begin position="11"/>
        <end position="124"/>
    </location>
</feature>
<sequence>MAACICLPAMADPLPTGESVVAGQVSVARPGATHMTVTQGSDSAVVNWQGFSIGAGAHVDFRQPSASSRILNRVTGDTTSAIHGRLTANGQVHIVNPNGIFIGPTGSVNTGGFVASTLGIDTDDFQAGQFDYSGGGNSATVTNEGRVMIGRGGYAALIGGRVRNSGTVAVPLGRVGFASGERVTLDVSGDQFLQVAVPTGGADMDALIENTGTASAEGGLIEMRAATARHAARHAINLSGLAEARSVAVRNGTIILGGGSGGTVTVSGTATTRTRQGSSASTTGDRPKIDLTGQKIALMGARIVASADGGGGVVRIGGDFGGEGYLQHAETVTADAETHIAADALDTGDGGLIVVWSDQRTTFSGALSARGGDAWGDGGFIEVSSKETLAYSGRADTRAAAGAWGTLLLDPENITINPGAGGEDDLEANLASSNVVLDTSNNGVSDAGNITINADIDWSAATGLSMFADNNIDLNGAMNGPNGRLTLNAFNTITPAAAAVIDVDRFELQQGLWSQVGTIAAFSAADFRISSGSDFLRALGGDGSSGTPYQITDVYGLQGLGGNMLSGMSVVLANDIDASGSASWTAFNGSGFEPIFQFQGDLDGAGFTISGLASSGYGDGLSNSGLFDTIGMGATVRDLTISNASMGGADSGILAARNDGTVRNVRVSGTIASAGYDTGGLVGYNTGLIEDSVAAVAVSANITNDSSNFIGGFVGVNDGTINRSNATGEVSVVNVATGNLIYAGGFVGREGSAFTVNDSHARGDVSVDAGAASGATVYAGGFAGAILGTINRSYSTGAVSTSGDATFNSGGFAGEDFGSNGGNFFDTNTSGFSSSPGATGLTTAQFQDTETFISNASGFGWDFASVWAPGDTGFYPVNYSTSPVVLATPDALSVQYGLTPSATATGTVAGGPGSYVFDGDNDTLDTSPIFASLSFSGQTVGAQSFTVDGSDLTSTQGVTYRVIDRVGSATVTAAPLTITPDNISKTYGTAVTPTAFSVTSGTLYFSDTVDDVSLSSAGAAATAEVSGSPYDITGCCATGTGLSNYSITYGTGALTVTPAPLTITADDSSKTYGQSFTPNGFSTSGLLFSDSVESVELTSAGSAASATVSGSPYDIVASGASGSGLGNYDITYVSGALTVNRAPLTITADDASKTYGTALNPTGFTTTGLMFSDTVDTVDLSSAGSAATATVAGSPYSIDGSNASGSGLDNYNVTYVPGSLTVTPASLIITPDDVSKTYGQDFTPMAFSTTGLVNSDTVDSVTMTSAGSAATATVNGGPYSISSSSAVGSGLSNYTISYGSGSLTVNPAPLTITADDAVKFFGDTFTPTEFSVDGLQNADTVDDVMLTSSGSPASATVEGSPYPISAGGASGTGLDNYMISYVDGSLTVAEPAPDDTTPVPPPTVVDSGLPNPPDTVIVFGDGGDNTDGTAGAGTTGGTGTGGETEAARETLEAAQAIAQGFEADFSACDAQGGGGLGALACLSDALDDFASELDSISTDLPPGMENVGQIVQTARARIDGARSRAAQRLASAQTDAERRAITAEAVAEAQGALDTASNEIRKAISLIRAEDPELAAVQTATVNTVSSALDTAGIQLSRVVEL</sequence>
<gene>
    <name evidence="6" type="ORF">OB2597_13348</name>
</gene>
<dbReference type="Gene3D" id="2.160.20.110">
    <property type="match status" value="1"/>
</dbReference>
<dbReference type="PANTHER" id="PTHR12338:SF8">
    <property type="entry name" value="HEME_HEMOPEXIN-BINDING PROTEIN"/>
    <property type="match status" value="1"/>
</dbReference>
<dbReference type="EMBL" id="AAMO01000005">
    <property type="protein sequence ID" value="EAQ03132.1"/>
    <property type="molecule type" value="Genomic_DNA"/>
</dbReference>
<dbReference type="GO" id="GO:0005576">
    <property type="term" value="C:extracellular region"/>
    <property type="evidence" value="ECO:0007669"/>
    <property type="project" value="UniProtKB-SubCell"/>
</dbReference>
<dbReference type="Pfam" id="PF05860">
    <property type="entry name" value="TPS"/>
    <property type="match status" value="1"/>
</dbReference>
<feature type="region of interest" description="Disordered" evidence="4">
    <location>
        <begin position="1423"/>
        <end position="1443"/>
    </location>
</feature>
<dbReference type="InterPro" id="IPR041286">
    <property type="entry name" value="MBG_2"/>
</dbReference>
<comment type="caution">
    <text evidence="6">The sequence shown here is derived from an EMBL/GenBank/DDBJ whole genome shotgun (WGS) entry which is preliminary data.</text>
</comment>
<dbReference type="eggNOG" id="COG3210">
    <property type="taxonomic scope" value="Bacteria"/>
</dbReference>
<dbReference type="PANTHER" id="PTHR12338">
    <property type="entry name" value="AUTOTRANSPORTER"/>
    <property type="match status" value="1"/>
</dbReference>
<evidence type="ECO:0000259" key="5">
    <source>
        <dbReference type="SMART" id="SM00912"/>
    </source>
</evidence>
<comment type="subcellular location">
    <subcellularLocation>
        <location evidence="1">Secreted</location>
    </subcellularLocation>
</comment>
<dbReference type="Gene3D" id="3.30.160.710">
    <property type="match status" value="2"/>
</dbReference>
<name>A3TY98_PSEBH</name>
<dbReference type="NCBIfam" id="TIGR01901">
    <property type="entry name" value="adhes_NPXG"/>
    <property type="match status" value="1"/>
</dbReference>
<keyword evidence="2" id="KW-0964">Secreted</keyword>
<dbReference type="Gene3D" id="2.160.20.10">
    <property type="entry name" value="Single-stranded right-handed beta-helix, Pectin lyase-like"/>
    <property type="match status" value="1"/>
</dbReference>
<protein>
    <recommendedName>
        <fullName evidence="5">Filamentous haemagglutinin FhaB/tRNA nuclease CdiA-like TPS domain-containing protein</fullName>
    </recommendedName>
</protein>
<accession>A3TY98</accession>